<gene>
    <name evidence="6" type="primary">nudJ</name>
    <name evidence="8" type="ORF">ABB25_07170</name>
    <name evidence="9" type="ORF">H4O09_13060</name>
</gene>
<dbReference type="GO" id="GO:0004787">
    <property type="term" value="F:thiamine diphosphate phosphatase activity"/>
    <property type="evidence" value="ECO:0007669"/>
    <property type="project" value="InterPro"/>
</dbReference>
<accession>A0A0R0BXJ3</accession>
<feature type="domain" description="Nudix hydrolase" evidence="7">
    <location>
        <begin position="9"/>
        <end position="135"/>
    </location>
</feature>
<sequence>MPLVDGRWAPHVTVATIVSDGRRVLLVSESIDGRSVLNQPAGHLESGESLAQAAVRETLEETGWEVELTALVGLYQWQAPNGSEFLRVAFAARPLRHHPQRPLDGAIEHALWLDPAELAGHPALRSPLVARCVADWQAGRHYPLSVLEVV</sequence>
<dbReference type="InterPro" id="IPR015797">
    <property type="entry name" value="NUDIX_hydrolase-like_dom_sf"/>
</dbReference>
<dbReference type="PANTHER" id="PTHR43222">
    <property type="entry name" value="NUDIX HYDROLASE 23"/>
    <property type="match status" value="1"/>
</dbReference>
<comment type="cofactor">
    <cofactor evidence="1 6">
        <name>Mg(2+)</name>
        <dbReference type="ChEBI" id="CHEBI:18420"/>
    </cofactor>
</comment>
<dbReference type="OrthoDB" id="8594221at2"/>
<dbReference type="RefSeq" id="WP_057665402.1">
    <property type="nucleotide sequence ID" value="NZ_JACIUV010000006.1"/>
</dbReference>
<comment type="subunit">
    <text evidence="3 6">Monomer.</text>
</comment>
<dbReference type="Gene3D" id="3.90.79.10">
    <property type="entry name" value="Nucleoside Triphosphate Pyrophosphohydrolase"/>
    <property type="match status" value="1"/>
</dbReference>
<dbReference type="AlphaFoldDB" id="A0A0R0BXJ3"/>
<dbReference type="PROSITE" id="PS00893">
    <property type="entry name" value="NUDIX_BOX"/>
    <property type="match status" value="1"/>
</dbReference>
<dbReference type="Proteomes" id="UP000550609">
    <property type="component" value="Unassembled WGS sequence"/>
</dbReference>
<evidence type="ECO:0000256" key="6">
    <source>
        <dbReference type="RuleBase" id="RU364043"/>
    </source>
</evidence>
<reference evidence="8 10" key="1">
    <citation type="submission" date="2015-05" db="EMBL/GenBank/DDBJ databases">
        <title>Genome sequencing and analysis of members of genus Stenotrophomonas.</title>
        <authorList>
            <person name="Patil P.P."/>
            <person name="Midha S."/>
            <person name="Patil P.B."/>
        </authorList>
    </citation>
    <scope>NUCLEOTIDE SEQUENCE [LARGE SCALE GENOMIC DNA]</scope>
    <source>
        <strain evidence="8 10">DSM 17805</strain>
    </source>
</reference>
<evidence type="ECO:0000256" key="4">
    <source>
        <dbReference type="ARBA" id="ARBA00015552"/>
    </source>
</evidence>
<dbReference type="EMBL" id="LDJH01000012">
    <property type="protein sequence ID" value="KRG58081.1"/>
    <property type="molecule type" value="Genomic_DNA"/>
</dbReference>
<dbReference type="STRING" id="266128.ABB25_07170"/>
<dbReference type="EC" id="3.6.1.-" evidence="6"/>
<dbReference type="InterPro" id="IPR033713">
    <property type="entry name" value="NudJ"/>
</dbReference>
<evidence type="ECO:0000256" key="1">
    <source>
        <dbReference type="ARBA" id="ARBA00001946"/>
    </source>
</evidence>
<keyword evidence="10" id="KW-1185">Reference proteome</keyword>
<evidence type="ECO:0000256" key="5">
    <source>
        <dbReference type="ARBA" id="ARBA00022801"/>
    </source>
</evidence>
<dbReference type="InterPro" id="IPR000086">
    <property type="entry name" value="NUDIX_hydrolase_dom"/>
</dbReference>
<protein>
    <recommendedName>
        <fullName evidence="4 6">Phosphatase NudJ</fullName>
        <ecNumber evidence="6">3.6.1.-</ecNumber>
    </recommendedName>
</protein>
<dbReference type="GO" id="GO:0017111">
    <property type="term" value="F:ribonucleoside triphosphate phosphatase activity"/>
    <property type="evidence" value="ECO:0007669"/>
    <property type="project" value="InterPro"/>
</dbReference>
<keyword evidence="5 6" id="KW-0378">Hydrolase</keyword>
<dbReference type="SUPFAM" id="SSF55811">
    <property type="entry name" value="Nudix"/>
    <property type="match status" value="1"/>
</dbReference>
<accession>A0A7W3V1W7</accession>
<evidence type="ECO:0000313" key="11">
    <source>
        <dbReference type="Proteomes" id="UP000550609"/>
    </source>
</evidence>
<dbReference type="PANTHER" id="PTHR43222:SF11">
    <property type="entry name" value="PHOSPHATASE NUDJ"/>
    <property type="match status" value="1"/>
</dbReference>
<reference evidence="9 11" key="2">
    <citation type="submission" date="2020-08" db="EMBL/GenBank/DDBJ databases">
        <title>Stenotrophomonas sp. W1S232.</title>
        <authorList>
            <person name="Deng Y."/>
        </authorList>
    </citation>
    <scope>NUCLEOTIDE SEQUENCE [LARGE SCALE GENOMIC DNA]</scope>
    <source>
        <strain evidence="9 11">W1S232</strain>
    </source>
</reference>
<organism evidence="8 10">
    <name type="scientific">Stenotrophomonas koreensis</name>
    <dbReference type="NCBI Taxonomy" id="266128"/>
    <lineage>
        <taxon>Bacteria</taxon>
        <taxon>Pseudomonadati</taxon>
        <taxon>Pseudomonadota</taxon>
        <taxon>Gammaproteobacteria</taxon>
        <taxon>Lysobacterales</taxon>
        <taxon>Lysobacteraceae</taxon>
        <taxon>Stenotrophomonas</taxon>
    </lineage>
</organism>
<name>A0A0R0BXJ3_9GAMM</name>
<proteinExistence type="inferred from homology"/>
<evidence type="ECO:0000256" key="3">
    <source>
        <dbReference type="ARBA" id="ARBA00011245"/>
    </source>
</evidence>
<comment type="similarity">
    <text evidence="2 6">Belongs to the Nudix hydrolase family. NudJ subfamily.</text>
</comment>
<dbReference type="PATRIC" id="fig|266128.3.peg.308"/>
<evidence type="ECO:0000313" key="9">
    <source>
        <dbReference type="EMBL" id="MBB1117983.1"/>
    </source>
</evidence>
<evidence type="ECO:0000256" key="2">
    <source>
        <dbReference type="ARBA" id="ARBA00007608"/>
    </source>
</evidence>
<dbReference type="Pfam" id="PF00293">
    <property type="entry name" value="NUDIX"/>
    <property type="match status" value="1"/>
</dbReference>
<evidence type="ECO:0000259" key="7">
    <source>
        <dbReference type="PROSITE" id="PS51462"/>
    </source>
</evidence>
<dbReference type="PROSITE" id="PS51462">
    <property type="entry name" value="NUDIX"/>
    <property type="match status" value="1"/>
</dbReference>
<keyword evidence="6" id="KW-0460">Magnesium</keyword>
<dbReference type="Proteomes" id="UP000051254">
    <property type="component" value="Unassembled WGS sequence"/>
</dbReference>
<comment type="caution">
    <text evidence="8">The sequence shown here is derived from an EMBL/GenBank/DDBJ whole genome shotgun (WGS) entry which is preliminary data.</text>
</comment>
<dbReference type="EMBL" id="JACIUV010000006">
    <property type="protein sequence ID" value="MBB1117983.1"/>
    <property type="molecule type" value="Genomic_DNA"/>
</dbReference>
<evidence type="ECO:0000313" key="10">
    <source>
        <dbReference type="Proteomes" id="UP000051254"/>
    </source>
</evidence>
<dbReference type="CDD" id="cd03675">
    <property type="entry name" value="NUDIX_Hydrolase"/>
    <property type="match status" value="1"/>
</dbReference>
<dbReference type="GO" id="GO:0017110">
    <property type="term" value="F:nucleoside diphosphate phosphatase activity"/>
    <property type="evidence" value="ECO:0007669"/>
    <property type="project" value="InterPro"/>
</dbReference>
<evidence type="ECO:0000313" key="8">
    <source>
        <dbReference type="EMBL" id="KRG58081.1"/>
    </source>
</evidence>
<dbReference type="InterPro" id="IPR020084">
    <property type="entry name" value="NUDIX_hydrolase_CS"/>
</dbReference>